<comment type="catalytic activity">
    <reaction evidence="17">
        <text>L-threonyl-[protein] + ATP = O-phospho-L-threonyl-[protein] + ADP + H(+)</text>
        <dbReference type="Rhea" id="RHEA:46608"/>
        <dbReference type="Rhea" id="RHEA-COMP:11060"/>
        <dbReference type="Rhea" id="RHEA-COMP:11605"/>
        <dbReference type="ChEBI" id="CHEBI:15378"/>
        <dbReference type="ChEBI" id="CHEBI:30013"/>
        <dbReference type="ChEBI" id="CHEBI:30616"/>
        <dbReference type="ChEBI" id="CHEBI:61977"/>
        <dbReference type="ChEBI" id="CHEBI:456216"/>
        <dbReference type="EC" id="2.7.11.1"/>
    </reaction>
</comment>
<keyword evidence="6" id="KW-0808">Transferase</keyword>
<evidence type="ECO:0000256" key="5">
    <source>
        <dbReference type="ARBA" id="ARBA00022614"/>
    </source>
</evidence>
<dbReference type="GO" id="GO:0016020">
    <property type="term" value="C:membrane"/>
    <property type="evidence" value="ECO:0007669"/>
    <property type="project" value="UniProtKB-SubCell"/>
</dbReference>
<organism evidence="23 24">
    <name type="scientific">Rhodamnia argentea</name>
    <dbReference type="NCBI Taxonomy" id="178133"/>
    <lineage>
        <taxon>Eukaryota</taxon>
        <taxon>Viridiplantae</taxon>
        <taxon>Streptophyta</taxon>
        <taxon>Embryophyta</taxon>
        <taxon>Tracheophyta</taxon>
        <taxon>Spermatophyta</taxon>
        <taxon>Magnoliopsida</taxon>
        <taxon>eudicotyledons</taxon>
        <taxon>Gunneridae</taxon>
        <taxon>Pentapetalae</taxon>
        <taxon>rosids</taxon>
        <taxon>malvids</taxon>
        <taxon>Myrtales</taxon>
        <taxon>Myrtaceae</taxon>
        <taxon>Myrtoideae</taxon>
        <taxon>Myrteae</taxon>
        <taxon>Australasian group</taxon>
        <taxon>Rhodamnia</taxon>
    </lineage>
</organism>
<evidence type="ECO:0000256" key="1">
    <source>
        <dbReference type="ARBA" id="ARBA00004479"/>
    </source>
</evidence>
<dbReference type="InterPro" id="IPR011009">
    <property type="entry name" value="Kinase-like_dom_sf"/>
</dbReference>
<keyword evidence="15" id="KW-0675">Receptor</keyword>
<keyword evidence="7 21" id="KW-0812">Transmembrane</keyword>
<dbReference type="PANTHER" id="PTHR48056">
    <property type="entry name" value="LRR RECEPTOR-LIKE SERINE/THREONINE-PROTEIN KINASE-RELATED"/>
    <property type="match status" value="1"/>
</dbReference>
<comment type="subcellular location">
    <subcellularLocation>
        <location evidence="1">Membrane</location>
        <topology evidence="1">Single-pass type I membrane protein</topology>
    </subcellularLocation>
</comment>
<dbReference type="SUPFAM" id="SSF56112">
    <property type="entry name" value="Protein kinase-like (PK-like)"/>
    <property type="match status" value="1"/>
</dbReference>
<dbReference type="Pfam" id="PF00560">
    <property type="entry name" value="LRR_1"/>
    <property type="match status" value="1"/>
</dbReference>
<evidence type="ECO:0000256" key="19">
    <source>
        <dbReference type="PROSITE-ProRule" id="PRU10141"/>
    </source>
</evidence>
<evidence type="ECO:0000256" key="20">
    <source>
        <dbReference type="SAM" id="MobiDB-lite"/>
    </source>
</evidence>
<keyword evidence="12 19" id="KW-0067">ATP-binding</keyword>
<keyword evidence="8" id="KW-0732">Signal</keyword>
<evidence type="ECO:0000256" key="6">
    <source>
        <dbReference type="ARBA" id="ARBA00022679"/>
    </source>
</evidence>
<evidence type="ECO:0000313" key="24">
    <source>
        <dbReference type="RefSeq" id="XP_030550582.1"/>
    </source>
</evidence>
<evidence type="ECO:0000256" key="9">
    <source>
        <dbReference type="ARBA" id="ARBA00022737"/>
    </source>
</evidence>
<dbReference type="PROSITE" id="PS00107">
    <property type="entry name" value="PROTEIN_KINASE_ATP"/>
    <property type="match status" value="1"/>
</dbReference>
<dbReference type="PROSITE" id="PS00108">
    <property type="entry name" value="PROTEIN_KINASE_ST"/>
    <property type="match status" value="1"/>
</dbReference>
<evidence type="ECO:0000256" key="15">
    <source>
        <dbReference type="ARBA" id="ARBA00023170"/>
    </source>
</evidence>
<dbReference type="Pfam" id="PF07714">
    <property type="entry name" value="PK_Tyr_Ser-Thr"/>
    <property type="match status" value="1"/>
</dbReference>
<evidence type="ECO:0000256" key="18">
    <source>
        <dbReference type="ARBA" id="ARBA00048679"/>
    </source>
</evidence>
<dbReference type="Gene3D" id="3.30.200.20">
    <property type="entry name" value="Phosphorylase Kinase, domain 1"/>
    <property type="match status" value="1"/>
</dbReference>
<keyword evidence="11" id="KW-0418">Kinase</keyword>
<feature type="domain" description="Protein kinase" evidence="22">
    <location>
        <begin position="308"/>
        <end position="563"/>
    </location>
</feature>
<keyword evidence="5" id="KW-0433">Leucine-rich repeat</keyword>
<dbReference type="GO" id="GO:0004674">
    <property type="term" value="F:protein serine/threonine kinase activity"/>
    <property type="evidence" value="ECO:0007669"/>
    <property type="project" value="UniProtKB-KW"/>
</dbReference>
<comment type="similarity">
    <text evidence="2">Belongs to the protein kinase superfamily. Ser/Thr protein kinase family.</text>
</comment>
<feature type="transmembrane region" description="Helical" evidence="21">
    <location>
        <begin position="244"/>
        <end position="268"/>
    </location>
</feature>
<name>A0A8B8QW75_9MYRT</name>
<dbReference type="Pfam" id="PF08263">
    <property type="entry name" value="LRRNT_2"/>
    <property type="match status" value="1"/>
</dbReference>
<sequence>MNLNTMRLKRGEEAALCLVVFLWIWNSANGLLSPKGVNFEVQALMHIKDCLHDPHNVLENWDKDAVDPCSWTMVTCSPESLVIGLGTPSQSLSGTLSPSIGNLTNLQIVLLQNNNITGPLPPELGRLSKLHTLDLSNNFFTGEIPASLGHLKSLQYMRLNNNSLSGAFPSSLANMTQLAFLDLSYNNLSGPVPRILAKTFNIVGNPQICTTGTEPDCYGTQLMPMSMSLNTSQIPSSRRENHKVALALASSIGCVCLIILAFGILLWLRQRHNQPTFFDVKDGHHEETSLGNLRRFHFRELQIATNNFSSKNILGKGGFGHVYKGVLQDGTLIAVKRLKDANAVGGEIQFQTEIEMISLAVHRNLLRLYGFCITPAEKLLIYPFMSNGSVASRLKGKPVLDWGTRKRIALGAARGLLYLHEQCDPKIIHRDVKAANILLDDYCEAVVGDFGLAKLLDHQDSHVTTAVRGTVGHIAPEYLSTGQSSEKTDVFGFGILLLELITGQRALEFGKAANQKGAMLDWVKKIHQEKKLEMLVDKDLRSNYDRIELEEIVQVALLCTQYLPAHRPKMSEVVRMLEGDGLAERWEASQRVEANKGKPHEFSSSDRYSDLTDDSSLLVQAMELSGPR</sequence>
<dbReference type="Gene3D" id="1.10.510.10">
    <property type="entry name" value="Transferase(Phosphotransferase) domain 1"/>
    <property type="match status" value="1"/>
</dbReference>
<accession>A0A8B8QW75</accession>
<keyword evidence="23" id="KW-1185">Reference proteome</keyword>
<dbReference type="GO" id="GO:0005524">
    <property type="term" value="F:ATP binding"/>
    <property type="evidence" value="ECO:0007669"/>
    <property type="project" value="UniProtKB-UniRule"/>
</dbReference>
<dbReference type="GO" id="GO:0048638">
    <property type="term" value="P:regulation of developmental growth"/>
    <property type="evidence" value="ECO:0007669"/>
    <property type="project" value="UniProtKB-ARBA"/>
</dbReference>
<dbReference type="InterPro" id="IPR001245">
    <property type="entry name" value="Ser-Thr/Tyr_kinase_cat_dom"/>
</dbReference>
<evidence type="ECO:0000256" key="12">
    <source>
        <dbReference type="ARBA" id="ARBA00022840"/>
    </source>
</evidence>
<proteinExistence type="inferred from homology"/>
<evidence type="ECO:0000256" key="4">
    <source>
        <dbReference type="ARBA" id="ARBA00022527"/>
    </source>
</evidence>
<dbReference type="InterPro" id="IPR001611">
    <property type="entry name" value="Leu-rich_rpt"/>
</dbReference>
<keyword evidence="16" id="KW-0325">Glycoprotein</keyword>
<evidence type="ECO:0000256" key="3">
    <source>
        <dbReference type="ARBA" id="ARBA00012513"/>
    </source>
</evidence>
<evidence type="ECO:0000256" key="7">
    <source>
        <dbReference type="ARBA" id="ARBA00022692"/>
    </source>
</evidence>
<evidence type="ECO:0000256" key="11">
    <source>
        <dbReference type="ARBA" id="ARBA00022777"/>
    </source>
</evidence>
<evidence type="ECO:0000259" key="22">
    <source>
        <dbReference type="PROSITE" id="PS50011"/>
    </source>
</evidence>
<evidence type="ECO:0000256" key="21">
    <source>
        <dbReference type="SAM" id="Phobius"/>
    </source>
</evidence>
<keyword evidence="13 21" id="KW-1133">Transmembrane helix</keyword>
<dbReference type="InterPro" id="IPR050647">
    <property type="entry name" value="Plant_LRR-RLKs"/>
</dbReference>
<evidence type="ECO:0000256" key="8">
    <source>
        <dbReference type="ARBA" id="ARBA00022729"/>
    </source>
</evidence>
<dbReference type="RefSeq" id="XP_030550582.1">
    <property type="nucleotide sequence ID" value="XM_030694722.2"/>
</dbReference>
<dbReference type="InterPro" id="IPR013210">
    <property type="entry name" value="LRR_N_plant-typ"/>
</dbReference>
<keyword evidence="10 19" id="KW-0547">Nucleotide-binding</keyword>
<dbReference type="GeneID" id="115755359"/>
<dbReference type="FunFam" id="1.10.510.10:FF:000016">
    <property type="entry name" value="Somatic embryogenesis receptor-like kinase 1"/>
    <property type="match status" value="1"/>
</dbReference>
<dbReference type="EC" id="2.7.11.1" evidence="3"/>
<dbReference type="FunFam" id="3.30.200.20:FF:000015">
    <property type="entry name" value="Somatic embryogenesis receptor kinase 1"/>
    <property type="match status" value="1"/>
</dbReference>
<dbReference type="Proteomes" id="UP000827889">
    <property type="component" value="Chromosome 8"/>
</dbReference>
<dbReference type="SMART" id="SM00220">
    <property type="entry name" value="S_TKc"/>
    <property type="match status" value="1"/>
</dbReference>
<evidence type="ECO:0000256" key="13">
    <source>
        <dbReference type="ARBA" id="ARBA00022989"/>
    </source>
</evidence>
<dbReference type="Gene3D" id="3.80.10.10">
    <property type="entry name" value="Ribonuclease Inhibitor"/>
    <property type="match status" value="1"/>
</dbReference>
<dbReference type="PANTHER" id="PTHR48056:SF81">
    <property type="entry name" value="RECEPTOR PROTEIN-TYROSINE KINASE CEPR1"/>
    <property type="match status" value="1"/>
</dbReference>
<keyword evidence="4" id="KW-0723">Serine/threonine-protein kinase</keyword>
<dbReference type="PROSITE" id="PS50011">
    <property type="entry name" value="PROTEIN_KINASE_DOM"/>
    <property type="match status" value="1"/>
</dbReference>
<evidence type="ECO:0000256" key="16">
    <source>
        <dbReference type="ARBA" id="ARBA00023180"/>
    </source>
</evidence>
<feature type="compositionally biased region" description="Basic and acidic residues" evidence="20">
    <location>
        <begin position="591"/>
        <end position="610"/>
    </location>
</feature>
<dbReference type="AlphaFoldDB" id="A0A8B8QW75"/>
<evidence type="ECO:0000256" key="2">
    <source>
        <dbReference type="ARBA" id="ARBA00008684"/>
    </source>
</evidence>
<evidence type="ECO:0000256" key="14">
    <source>
        <dbReference type="ARBA" id="ARBA00023136"/>
    </source>
</evidence>
<dbReference type="InterPro" id="IPR000719">
    <property type="entry name" value="Prot_kinase_dom"/>
</dbReference>
<keyword evidence="9" id="KW-0677">Repeat</keyword>
<feature type="region of interest" description="Disordered" evidence="20">
    <location>
        <begin position="591"/>
        <end position="614"/>
    </location>
</feature>
<dbReference type="InterPro" id="IPR017441">
    <property type="entry name" value="Protein_kinase_ATP_BS"/>
</dbReference>
<evidence type="ECO:0000313" key="23">
    <source>
        <dbReference type="Proteomes" id="UP000827889"/>
    </source>
</evidence>
<protein>
    <recommendedName>
        <fullName evidence="3">non-specific serine/threonine protein kinase</fullName>
        <ecNumber evidence="3">2.7.11.1</ecNumber>
    </recommendedName>
</protein>
<dbReference type="InterPro" id="IPR008271">
    <property type="entry name" value="Ser/Thr_kinase_AS"/>
</dbReference>
<comment type="catalytic activity">
    <reaction evidence="18">
        <text>L-seryl-[protein] + ATP = O-phospho-L-seryl-[protein] + ADP + H(+)</text>
        <dbReference type="Rhea" id="RHEA:17989"/>
        <dbReference type="Rhea" id="RHEA-COMP:9863"/>
        <dbReference type="Rhea" id="RHEA-COMP:11604"/>
        <dbReference type="ChEBI" id="CHEBI:15378"/>
        <dbReference type="ChEBI" id="CHEBI:29999"/>
        <dbReference type="ChEBI" id="CHEBI:30616"/>
        <dbReference type="ChEBI" id="CHEBI:83421"/>
        <dbReference type="ChEBI" id="CHEBI:456216"/>
        <dbReference type="EC" id="2.7.11.1"/>
    </reaction>
</comment>
<feature type="binding site" evidence="19">
    <location>
        <position position="336"/>
    </location>
    <ligand>
        <name>ATP</name>
        <dbReference type="ChEBI" id="CHEBI:30616"/>
    </ligand>
</feature>
<evidence type="ECO:0000256" key="17">
    <source>
        <dbReference type="ARBA" id="ARBA00047899"/>
    </source>
</evidence>
<dbReference type="InterPro" id="IPR032675">
    <property type="entry name" value="LRR_dom_sf"/>
</dbReference>
<dbReference type="SUPFAM" id="SSF52058">
    <property type="entry name" value="L domain-like"/>
    <property type="match status" value="1"/>
</dbReference>
<dbReference type="Pfam" id="PF13855">
    <property type="entry name" value="LRR_8"/>
    <property type="match status" value="1"/>
</dbReference>
<dbReference type="FunFam" id="3.80.10.10:FF:000021">
    <property type="entry name" value="Putative LRR receptor-like serine/threonine-protein kinase"/>
    <property type="match status" value="1"/>
</dbReference>
<gene>
    <name evidence="24" type="primary">LOC115755359</name>
</gene>
<evidence type="ECO:0000256" key="10">
    <source>
        <dbReference type="ARBA" id="ARBA00022741"/>
    </source>
</evidence>
<reference evidence="24" key="1">
    <citation type="submission" date="2025-08" db="UniProtKB">
        <authorList>
            <consortium name="RefSeq"/>
        </authorList>
    </citation>
    <scope>IDENTIFICATION</scope>
    <source>
        <tissue evidence="24">Leaf</tissue>
    </source>
</reference>
<keyword evidence="14 21" id="KW-0472">Membrane</keyword>